<accession>A0ABQ7KCJ8</accession>
<feature type="region of interest" description="Disordered" evidence="1">
    <location>
        <begin position="212"/>
        <end position="272"/>
    </location>
</feature>
<protein>
    <submittedName>
        <fullName evidence="2">Uncharacterized protein</fullName>
    </submittedName>
</protein>
<reference evidence="2 3" key="1">
    <citation type="journal article" date="2020" name="Fungal Divers.">
        <title>Resolving the Mortierellaceae phylogeny through synthesis of multi-gene phylogenetics and phylogenomics.</title>
        <authorList>
            <person name="Vandepol N."/>
            <person name="Liber J."/>
            <person name="Desiro A."/>
            <person name="Na H."/>
            <person name="Kennedy M."/>
            <person name="Barry K."/>
            <person name="Grigoriev I.V."/>
            <person name="Miller A.N."/>
            <person name="O'Donnell K."/>
            <person name="Stajich J.E."/>
            <person name="Bonito G."/>
        </authorList>
    </citation>
    <scope>NUCLEOTIDE SEQUENCE [LARGE SCALE GENOMIC DNA]</scope>
    <source>
        <strain evidence="2 3">AD045</strain>
    </source>
</reference>
<feature type="region of interest" description="Disordered" evidence="1">
    <location>
        <begin position="36"/>
        <end position="131"/>
    </location>
</feature>
<dbReference type="EMBL" id="JAAAIM010000087">
    <property type="protein sequence ID" value="KAG0295355.1"/>
    <property type="molecule type" value="Genomic_DNA"/>
</dbReference>
<feature type="compositionally biased region" description="Polar residues" evidence="1">
    <location>
        <begin position="247"/>
        <end position="265"/>
    </location>
</feature>
<feature type="compositionally biased region" description="Low complexity" evidence="1">
    <location>
        <begin position="323"/>
        <end position="350"/>
    </location>
</feature>
<evidence type="ECO:0000313" key="3">
    <source>
        <dbReference type="Proteomes" id="UP001194696"/>
    </source>
</evidence>
<organism evidence="2 3">
    <name type="scientific">Linnemannia gamsii</name>
    <dbReference type="NCBI Taxonomy" id="64522"/>
    <lineage>
        <taxon>Eukaryota</taxon>
        <taxon>Fungi</taxon>
        <taxon>Fungi incertae sedis</taxon>
        <taxon>Mucoromycota</taxon>
        <taxon>Mortierellomycotina</taxon>
        <taxon>Mortierellomycetes</taxon>
        <taxon>Mortierellales</taxon>
        <taxon>Mortierellaceae</taxon>
        <taxon>Linnemannia</taxon>
    </lineage>
</organism>
<sequence>MTKSKNKKNKTKNDIKNVGSKRWLDAEIDHLSKTFSAVVSLHHQPQHPKPEQKEESNQQPQKQKGQRKRPQAPRYFEKAPAATAPVDLVAPPREGYRHIRVSQQTSRSDSKSPTRRGHQERDQSLSQTGSSYYHYGYHQKRYRPRQRHFQYHEWYNHNLSDAAHWSQVPPQMQGFVSHGAPWFPTSIRPPLTVPVALLPLMNLSNLQNLNQSRRSDLQQEQEQQQHQQHQQSGQTLLPTCPSPFGFFSNSHPSSQGSFQQLQPSTPHHRRQIGSHPFFTHCLVFQSVSDPPRVFPPYRSRSWKRNDARAASAPMPYPTDQNRESPQQQLQQQNQQQQPQQQGQSSELAQSPRVGSTVEIVLLDDIDE</sequence>
<comment type="caution">
    <text evidence="2">The sequence shown here is derived from an EMBL/GenBank/DDBJ whole genome shotgun (WGS) entry which is preliminary data.</text>
</comment>
<feature type="region of interest" description="Disordered" evidence="1">
    <location>
        <begin position="296"/>
        <end position="367"/>
    </location>
</feature>
<keyword evidence="3" id="KW-1185">Reference proteome</keyword>
<feature type="compositionally biased region" description="Low complexity" evidence="1">
    <location>
        <begin position="212"/>
        <end position="231"/>
    </location>
</feature>
<evidence type="ECO:0000313" key="2">
    <source>
        <dbReference type="EMBL" id="KAG0295355.1"/>
    </source>
</evidence>
<evidence type="ECO:0000256" key="1">
    <source>
        <dbReference type="SAM" id="MobiDB-lite"/>
    </source>
</evidence>
<dbReference type="Proteomes" id="UP001194696">
    <property type="component" value="Unassembled WGS sequence"/>
</dbReference>
<feature type="region of interest" description="Disordered" evidence="1">
    <location>
        <begin position="1"/>
        <end position="22"/>
    </location>
</feature>
<feature type="compositionally biased region" description="Basic and acidic residues" evidence="1">
    <location>
        <begin position="108"/>
        <end position="123"/>
    </location>
</feature>
<name>A0ABQ7KCJ8_9FUNG</name>
<proteinExistence type="predicted"/>
<feature type="compositionally biased region" description="Basic residues" evidence="1">
    <location>
        <begin position="1"/>
        <end position="10"/>
    </location>
</feature>
<gene>
    <name evidence="2" type="ORF">BGZ96_011923</name>
</gene>